<gene>
    <name evidence="1" type="ORF">WJ35_05390</name>
</gene>
<organism evidence="1 2">
    <name type="scientific">Burkholderia ubonensis</name>
    <dbReference type="NCBI Taxonomy" id="101571"/>
    <lineage>
        <taxon>Bacteria</taxon>
        <taxon>Pseudomonadati</taxon>
        <taxon>Pseudomonadota</taxon>
        <taxon>Betaproteobacteria</taxon>
        <taxon>Burkholderiales</taxon>
        <taxon>Burkholderiaceae</taxon>
        <taxon>Burkholderia</taxon>
        <taxon>Burkholderia cepacia complex</taxon>
    </lineage>
</organism>
<evidence type="ECO:0000313" key="1">
    <source>
        <dbReference type="EMBL" id="AOJ74557.1"/>
    </source>
</evidence>
<dbReference type="RefSeq" id="WP_069238858.1">
    <property type="nucleotide sequence ID" value="NZ_CP013420.1"/>
</dbReference>
<dbReference type="AlphaFoldDB" id="A0A1B4LBJ5"/>
<name>A0A1B4LBJ5_9BURK</name>
<sequence>MRIRMATALDARGQEWEAETYSKGKGVEPLRCLNCSAGVTFQSAYTCERHNKSIKVDAYFRLLKEHEHADSCPHAIEGKIKKVVTPSEGLIEALQEGKYRLRLMMIAEALSAAGKPATSSPAGAARGGGAVYQRKSGKLPAYINSAKNVLLLRAACDDDQNIAEYLDLVFEGNTVVPWSSFYFEAERYMEAYRAVLLQTVKHPIALHGVVESKRSPIVNGRPKGVINLHIPKYGDDAGDESHGISVEASMLMSTQN</sequence>
<dbReference type="Proteomes" id="UP000243680">
    <property type="component" value="Chromosome 1"/>
</dbReference>
<accession>A0A1B4LBJ5</accession>
<reference evidence="1 2" key="1">
    <citation type="submission" date="2015-12" db="EMBL/GenBank/DDBJ databases">
        <title>Diversity of Burkholderia near neighbor genomes.</title>
        <authorList>
            <person name="Sahl J."/>
            <person name="Wagner D."/>
            <person name="Keim P."/>
        </authorList>
    </citation>
    <scope>NUCLEOTIDE SEQUENCE [LARGE SCALE GENOMIC DNA]</scope>
    <source>
        <strain evidence="1 2">MSMB0783</strain>
    </source>
</reference>
<dbReference type="EMBL" id="CP013420">
    <property type="protein sequence ID" value="AOJ74557.1"/>
    <property type="molecule type" value="Genomic_DNA"/>
</dbReference>
<evidence type="ECO:0000313" key="2">
    <source>
        <dbReference type="Proteomes" id="UP000243680"/>
    </source>
</evidence>
<proteinExistence type="predicted"/>
<protein>
    <submittedName>
        <fullName evidence="1">Uncharacterized protein</fullName>
    </submittedName>
</protein>